<dbReference type="Proteomes" id="UP000433101">
    <property type="component" value="Unassembled WGS sequence"/>
</dbReference>
<proteinExistence type="inferred from homology"/>
<dbReference type="InterPro" id="IPR037284">
    <property type="entry name" value="SUF_FeS_clus_asmbl_SufBD_sf"/>
</dbReference>
<dbReference type="AlphaFoldDB" id="A0A7X3LSZ9"/>
<evidence type="ECO:0000259" key="3">
    <source>
        <dbReference type="Pfam" id="PF19295"/>
    </source>
</evidence>
<protein>
    <submittedName>
        <fullName evidence="4">Fe-S cluster assembly protein SufD</fullName>
    </submittedName>
</protein>
<reference evidence="4 5" key="1">
    <citation type="submission" date="2019-12" db="EMBL/GenBank/DDBJ databases">
        <authorList>
            <person name="Li M."/>
        </authorList>
    </citation>
    <scope>NUCLEOTIDE SEQUENCE [LARGE SCALE GENOMIC DNA]</scope>
    <source>
        <strain evidence="4 5">GBMRC 2046</strain>
    </source>
</reference>
<accession>A0A7X3LSZ9</accession>
<keyword evidence="5" id="KW-1185">Reference proteome</keyword>
<name>A0A7X3LSZ9_9HYPH</name>
<dbReference type="NCBIfam" id="TIGR01981">
    <property type="entry name" value="sufD"/>
    <property type="match status" value="1"/>
</dbReference>
<comment type="similarity">
    <text evidence="1">Belongs to the iron-sulfur cluster assembly SufBD family.</text>
</comment>
<evidence type="ECO:0000259" key="2">
    <source>
        <dbReference type="Pfam" id="PF01458"/>
    </source>
</evidence>
<dbReference type="SUPFAM" id="SSF101960">
    <property type="entry name" value="Stabilizer of iron transporter SufD"/>
    <property type="match status" value="1"/>
</dbReference>
<feature type="domain" description="SUF system FeS cluster assembly SufBD core" evidence="2">
    <location>
        <begin position="182"/>
        <end position="407"/>
    </location>
</feature>
<evidence type="ECO:0000313" key="4">
    <source>
        <dbReference type="EMBL" id="MXN64541.1"/>
    </source>
</evidence>
<feature type="domain" description="SUF system FeS cluster assembly SufBD N-terminal" evidence="3">
    <location>
        <begin position="13"/>
        <end position="176"/>
    </location>
</feature>
<evidence type="ECO:0000313" key="5">
    <source>
        <dbReference type="Proteomes" id="UP000433101"/>
    </source>
</evidence>
<dbReference type="PANTHER" id="PTHR43575:SF1">
    <property type="entry name" value="PROTEIN ABCI7, CHLOROPLASTIC"/>
    <property type="match status" value="1"/>
</dbReference>
<gene>
    <name evidence="4" type="primary">sufD</name>
    <name evidence="4" type="ORF">GR183_06460</name>
</gene>
<dbReference type="InterPro" id="IPR000825">
    <property type="entry name" value="SUF_FeS_clus_asmbl_SufBD_core"/>
</dbReference>
<organism evidence="4 5">
    <name type="scientific">Stappia sediminis</name>
    <dbReference type="NCBI Taxonomy" id="2692190"/>
    <lineage>
        <taxon>Bacteria</taxon>
        <taxon>Pseudomonadati</taxon>
        <taxon>Pseudomonadota</taxon>
        <taxon>Alphaproteobacteria</taxon>
        <taxon>Hyphomicrobiales</taxon>
        <taxon>Stappiaceae</taxon>
        <taxon>Stappia</taxon>
    </lineage>
</organism>
<dbReference type="InterPro" id="IPR055346">
    <property type="entry name" value="Fe-S_cluster_assembly_SufBD"/>
</dbReference>
<dbReference type="Pfam" id="PF19295">
    <property type="entry name" value="SufBD_N"/>
    <property type="match status" value="1"/>
</dbReference>
<dbReference type="InterPro" id="IPR011542">
    <property type="entry name" value="SUF_FeS_clus_asmbl_SufD"/>
</dbReference>
<sequence>MNMETRSLKTSAETELASLFDGARGDFAGSDAVRKRREEAFSAFDKRGLPHRRVEEYKYSDIRAKLKSASALVAAGTDGDAKAALDAVATYGDLERYRIVIDNGRLVTGLSDIGALKGEGVTVSDLNAALGETDGLLDVSTIAAADPMIMLNTALVLGGAVVRVGDGVEVSRPIEIVYTASATGARYTRCRIELGKGAKATILESFEDDVAEAEGNAVSDFVIGDEAKLTLARVVTGEATHVSSVLMDIGASAEVKAIGFNMGTDFARTQSFVTFSGEHSNASLYGITMVREKQHSDHTLVVDHKVPNCESRERFKAVIDDFAEGVFQGKIIVRPHAQKTDGRMMTQALLLSEDASMANKPELEIFADDVQCAHGATSGQIDEDLLFYLRARGIPEAQARMLLVLAFLAEAVEEMEDEGIVSALEGRIRDWLSVEE</sequence>
<dbReference type="EMBL" id="WUMV01000002">
    <property type="protein sequence ID" value="MXN64541.1"/>
    <property type="molecule type" value="Genomic_DNA"/>
</dbReference>
<dbReference type="GO" id="GO:0016226">
    <property type="term" value="P:iron-sulfur cluster assembly"/>
    <property type="evidence" value="ECO:0007669"/>
    <property type="project" value="InterPro"/>
</dbReference>
<comment type="caution">
    <text evidence="4">The sequence shown here is derived from an EMBL/GenBank/DDBJ whole genome shotgun (WGS) entry which is preliminary data.</text>
</comment>
<dbReference type="InterPro" id="IPR045595">
    <property type="entry name" value="SufBD_N"/>
</dbReference>
<evidence type="ECO:0000256" key="1">
    <source>
        <dbReference type="ARBA" id="ARBA00043967"/>
    </source>
</evidence>
<dbReference type="RefSeq" id="WP_160774749.1">
    <property type="nucleotide sequence ID" value="NZ_WUMV01000002.1"/>
</dbReference>
<dbReference type="PANTHER" id="PTHR43575">
    <property type="entry name" value="PROTEIN ABCI7, CHLOROPLASTIC"/>
    <property type="match status" value="1"/>
</dbReference>
<dbReference type="Pfam" id="PF01458">
    <property type="entry name" value="SUFBD_core"/>
    <property type="match status" value="1"/>
</dbReference>